<sequence length="564" mass="61959">MRGASERKRESERGPQTDTHHQQQQHHHTHRRHDAPTPIPIVDLPRSRKPSFSPTRFSIIIIIIAATTERRGPIATLSPRHHRRSIRSDLAPPITRPNSRSIHRTRQPENTAARAEIKNTLPKNLTLPPAHPPPPSRRTEGAAPPSLPVREKHLRLCTHSRKTTKKPHRLELPGSHPAPRLRSMADSPSKADDGPLERRSAGYKSWKKKYRKMRIVFDQKMQQSEELHKREDKASATVKRLAVENDRLLDMLLEINNSPQIPSERRIDVALKPPSDSRSPVLPLDRRQAANDERKDGAAKRLEQLLHDVPHSSYAATRDSHPATVADLSAPDGEAHPASFLSADDIDNYIFAVDSAMDPDGKHAALPTLAPRAHPNATPAPHPQIKNPTSVTNWLRKHAPKVFLQDGEHGPGADAAGGDDHADGHHGHGAGGHTGGRKSRGGRGGERGGRGSRGKRASAAARHAADREYHSRHRGGDREASADEDHDFGSTPAGRGKRKRDDDPGYRPGGSTSRPAKKKRKSEGGGPDGSTPVARRSKKDKDRDRERDRDAAAAAASASTSRVD</sequence>
<accession>A0ABR0CIM1</accession>
<feature type="region of interest" description="Disordered" evidence="1">
    <location>
        <begin position="74"/>
        <end position="200"/>
    </location>
</feature>
<feature type="compositionally biased region" description="Basic and acidic residues" evidence="1">
    <location>
        <begin position="539"/>
        <end position="551"/>
    </location>
</feature>
<feature type="region of interest" description="Disordered" evidence="1">
    <location>
        <begin position="265"/>
        <end position="296"/>
    </location>
</feature>
<protein>
    <submittedName>
        <fullName evidence="4">Uncharacterized protein</fullName>
    </submittedName>
</protein>
<feature type="compositionally biased region" description="Basic and acidic residues" evidence="1">
    <location>
        <begin position="1"/>
        <end position="21"/>
    </location>
</feature>
<dbReference type="InterPro" id="IPR055449">
    <property type="entry name" value="Iec3-like_M"/>
</dbReference>
<dbReference type="EMBL" id="JAWRVI010000001">
    <property type="protein sequence ID" value="KAK4095448.1"/>
    <property type="molecule type" value="Genomic_DNA"/>
</dbReference>
<feature type="compositionally biased region" description="Basic residues" evidence="1">
    <location>
        <begin position="23"/>
        <end position="33"/>
    </location>
</feature>
<evidence type="ECO:0000313" key="4">
    <source>
        <dbReference type="EMBL" id="KAK4095448.1"/>
    </source>
</evidence>
<gene>
    <name evidence="4" type="ORF">Purlil1_244</name>
</gene>
<feature type="compositionally biased region" description="Basic and acidic residues" evidence="1">
    <location>
        <begin position="463"/>
        <end position="483"/>
    </location>
</feature>
<dbReference type="Pfam" id="PF24244">
    <property type="entry name" value="Iec3-like_M"/>
    <property type="match status" value="1"/>
</dbReference>
<feature type="domain" description="INO80 complex subunit 3-like middle region" evidence="3">
    <location>
        <begin position="300"/>
        <end position="408"/>
    </location>
</feature>
<feature type="region of interest" description="Disordered" evidence="1">
    <location>
        <begin position="362"/>
        <end position="389"/>
    </location>
</feature>
<dbReference type="Pfam" id="PF14612">
    <property type="entry name" value="Ino80_Iec3"/>
    <property type="match status" value="1"/>
</dbReference>
<feature type="region of interest" description="Disordered" evidence="1">
    <location>
        <begin position="1"/>
        <end position="50"/>
    </location>
</feature>
<evidence type="ECO:0000256" key="1">
    <source>
        <dbReference type="SAM" id="MobiDB-lite"/>
    </source>
</evidence>
<feature type="domain" description="INO80 complex subunit 3 N-terminal" evidence="2">
    <location>
        <begin position="204"/>
        <end position="271"/>
    </location>
</feature>
<dbReference type="Proteomes" id="UP001287286">
    <property type="component" value="Unassembled WGS sequence"/>
</dbReference>
<keyword evidence="5" id="KW-1185">Reference proteome</keyword>
<dbReference type="InterPro" id="IPR032742">
    <property type="entry name" value="Iec3_N"/>
</dbReference>
<feature type="compositionally biased region" description="Basic and acidic residues" evidence="1">
    <location>
        <begin position="284"/>
        <end position="296"/>
    </location>
</feature>
<feature type="compositionally biased region" description="Basic and acidic residues" evidence="1">
    <location>
        <begin position="189"/>
        <end position="200"/>
    </location>
</feature>
<organism evidence="4 5">
    <name type="scientific">Purpureocillium lilacinum</name>
    <name type="common">Paecilomyces lilacinus</name>
    <dbReference type="NCBI Taxonomy" id="33203"/>
    <lineage>
        <taxon>Eukaryota</taxon>
        <taxon>Fungi</taxon>
        <taxon>Dikarya</taxon>
        <taxon>Ascomycota</taxon>
        <taxon>Pezizomycotina</taxon>
        <taxon>Sordariomycetes</taxon>
        <taxon>Hypocreomycetidae</taxon>
        <taxon>Hypocreales</taxon>
        <taxon>Ophiocordycipitaceae</taxon>
        <taxon>Purpureocillium</taxon>
    </lineage>
</organism>
<proteinExistence type="predicted"/>
<evidence type="ECO:0000313" key="5">
    <source>
        <dbReference type="Proteomes" id="UP001287286"/>
    </source>
</evidence>
<evidence type="ECO:0000259" key="2">
    <source>
        <dbReference type="Pfam" id="PF14612"/>
    </source>
</evidence>
<feature type="compositionally biased region" description="Low complexity" evidence="1">
    <location>
        <begin position="552"/>
        <end position="564"/>
    </location>
</feature>
<name>A0ABR0CIM1_PURLI</name>
<feature type="region of interest" description="Disordered" evidence="1">
    <location>
        <begin position="404"/>
        <end position="564"/>
    </location>
</feature>
<reference evidence="4 5" key="1">
    <citation type="journal article" date="2024" name="Microbiol. Resour. Announc.">
        <title>Genome annotations for the ascomycete fungi Trichoderma harzianum, Trichoderma aggressivum, and Purpureocillium lilacinum.</title>
        <authorList>
            <person name="Beijen E.P.W."/>
            <person name="Ohm R.A."/>
        </authorList>
    </citation>
    <scope>NUCLEOTIDE SEQUENCE [LARGE SCALE GENOMIC DNA]</scope>
    <source>
        <strain evidence="4 5">CBS 150709</strain>
    </source>
</reference>
<evidence type="ECO:0000259" key="3">
    <source>
        <dbReference type="Pfam" id="PF24244"/>
    </source>
</evidence>
<feature type="compositionally biased region" description="Basic residues" evidence="1">
    <location>
        <begin position="152"/>
        <end position="168"/>
    </location>
</feature>
<comment type="caution">
    <text evidence="4">The sequence shown here is derived from an EMBL/GenBank/DDBJ whole genome shotgun (WGS) entry which is preliminary data.</text>
</comment>